<organism evidence="1 2">
    <name type="scientific">Streptomyces nymphaeiformis</name>
    <dbReference type="NCBI Taxonomy" id="2663842"/>
    <lineage>
        <taxon>Bacteria</taxon>
        <taxon>Bacillati</taxon>
        <taxon>Actinomycetota</taxon>
        <taxon>Actinomycetes</taxon>
        <taxon>Kitasatosporales</taxon>
        <taxon>Streptomycetaceae</taxon>
        <taxon>Streptomyces</taxon>
    </lineage>
</organism>
<dbReference type="EMBL" id="JACHJY010000002">
    <property type="protein sequence ID" value="MBB4980453.1"/>
    <property type="molecule type" value="Genomic_DNA"/>
</dbReference>
<keyword evidence="2" id="KW-1185">Reference proteome</keyword>
<comment type="caution">
    <text evidence="1">The sequence shown here is derived from an EMBL/GenBank/DDBJ whole genome shotgun (WGS) entry which is preliminary data.</text>
</comment>
<reference evidence="1 2" key="1">
    <citation type="submission" date="2020-08" db="EMBL/GenBank/DDBJ databases">
        <title>Genomic Encyclopedia of Type Strains, Phase III (KMG-III): the genomes of soil and plant-associated and newly described type strains.</title>
        <authorList>
            <person name="Whitman W."/>
        </authorList>
    </citation>
    <scope>NUCLEOTIDE SEQUENCE [LARGE SCALE GENOMIC DNA]</scope>
    <source>
        <strain evidence="1 2">SFB5A</strain>
    </source>
</reference>
<dbReference type="RefSeq" id="WP_184930248.1">
    <property type="nucleotide sequence ID" value="NZ_JACHJY010000002.1"/>
</dbReference>
<name>A0A7W7TW83_9ACTN</name>
<accession>A0A7W7TW83</accession>
<sequence>MGEHTRLLVAELDAACAQTKRLAAETDTAFVGHAHYPVYVVRPLTMRVDDGRPPVSDDPPRGVRGDPGAGEVRALTWGFPCALYGRGGRYGRYLDAEMTLVTLI</sequence>
<dbReference type="AlphaFoldDB" id="A0A7W7TW83"/>
<evidence type="ECO:0000313" key="2">
    <source>
        <dbReference type="Proteomes" id="UP000582643"/>
    </source>
</evidence>
<proteinExistence type="predicted"/>
<protein>
    <submittedName>
        <fullName evidence="1">Uncharacterized protein</fullName>
    </submittedName>
</protein>
<gene>
    <name evidence="1" type="ORF">GGE06_001361</name>
</gene>
<evidence type="ECO:0000313" key="1">
    <source>
        <dbReference type="EMBL" id="MBB4980453.1"/>
    </source>
</evidence>
<dbReference type="Proteomes" id="UP000582643">
    <property type="component" value="Unassembled WGS sequence"/>
</dbReference>